<dbReference type="Pfam" id="PF13193">
    <property type="entry name" value="AMP-binding_C"/>
    <property type="match status" value="1"/>
</dbReference>
<dbReference type="Proteomes" id="UP000004816">
    <property type="component" value="Unassembled WGS sequence"/>
</dbReference>
<evidence type="ECO:0000259" key="5">
    <source>
        <dbReference type="Pfam" id="PF13193"/>
    </source>
</evidence>
<name>E5XN98_SEGRC</name>
<evidence type="ECO:0000256" key="3">
    <source>
        <dbReference type="SAM" id="MobiDB-lite"/>
    </source>
</evidence>
<dbReference type="InterPro" id="IPR025110">
    <property type="entry name" value="AMP-bd_C"/>
</dbReference>
<dbReference type="Pfam" id="PF00501">
    <property type="entry name" value="AMP-binding"/>
    <property type="match status" value="1"/>
</dbReference>
<evidence type="ECO:0000256" key="2">
    <source>
        <dbReference type="ARBA" id="ARBA00022598"/>
    </source>
</evidence>
<gene>
    <name evidence="6" type="ORF">HMPREF9336_00968</name>
</gene>
<dbReference type="eggNOG" id="COG0318">
    <property type="taxonomic scope" value="Bacteria"/>
</dbReference>
<dbReference type="OrthoDB" id="56621at2"/>
<dbReference type="HOGENOM" id="CLU_000022_59_0_11"/>
<dbReference type="Gene3D" id="3.30.300.30">
    <property type="match status" value="1"/>
</dbReference>
<dbReference type="InterPro" id="IPR042099">
    <property type="entry name" value="ANL_N_sf"/>
</dbReference>
<evidence type="ECO:0000313" key="7">
    <source>
        <dbReference type="Proteomes" id="UP000004816"/>
    </source>
</evidence>
<dbReference type="Gene3D" id="3.40.50.12780">
    <property type="entry name" value="N-terminal domain of ligase-like"/>
    <property type="match status" value="1"/>
</dbReference>
<dbReference type="SUPFAM" id="SSF56801">
    <property type="entry name" value="Acetyl-CoA synthetase-like"/>
    <property type="match status" value="1"/>
</dbReference>
<organism evidence="6 7">
    <name type="scientific">Segniliparus rugosus (strain ATCC BAA-974 / DSM 45345 / CCUG 50838 / CIP 108380 / JCM 13579 / CDC 945)</name>
    <dbReference type="NCBI Taxonomy" id="679197"/>
    <lineage>
        <taxon>Bacteria</taxon>
        <taxon>Bacillati</taxon>
        <taxon>Actinomycetota</taxon>
        <taxon>Actinomycetes</taxon>
        <taxon>Mycobacteriales</taxon>
        <taxon>Segniliparaceae</taxon>
        <taxon>Segniliparus</taxon>
    </lineage>
</organism>
<dbReference type="AlphaFoldDB" id="E5XN98"/>
<dbReference type="CDD" id="cd04433">
    <property type="entry name" value="AFD_class_I"/>
    <property type="match status" value="1"/>
</dbReference>
<proteinExistence type="inferred from homology"/>
<feature type="region of interest" description="Disordered" evidence="3">
    <location>
        <begin position="167"/>
        <end position="186"/>
    </location>
</feature>
<dbReference type="RefSeq" id="WP_021030774.1">
    <property type="nucleotide sequence ID" value="NZ_KI391954.1"/>
</dbReference>
<keyword evidence="7" id="KW-1185">Reference proteome</keyword>
<evidence type="ECO:0008006" key="8">
    <source>
        <dbReference type="Google" id="ProtNLM"/>
    </source>
</evidence>
<dbReference type="PANTHER" id="PTHR43201">
    <property type="entry name" value="ACYL-COA SYNTHETASE"/>
    <property type="match status" value="1"/>
</dbReference>
<accession>E5XN98</accession>
<evidence type="ECO:0000313" key="6">
    <source>
        <dbReference type="EMBL" id="EFV14194.2"/>
    </source>
</evidence>
<dbReference type="InterPro" id="IPR000873">
    <property type="entry name" value="AMP-dep_synth/lig_dom"/>
</dbReference>
<sequence>MPWLDKEDLRQLGAAGTAVLRSKMLVPPGPRAASRMFSAFWRFGPTAALPIAISAARWPERVALVDDDGKLTYRDLVGESEALADALAASYQELQSRRAHSVGVFCRNHRGFVIALLAGCLLGKEIVFINYDLTAKQLAPLLSRHGIDLMLHDEDLGQTLDEAGYTGRRAVPTDPSAVPRKTAGRRRRTPSLLPVEMTLLTSGTTGAPKGVPRAIRPVAGLFTLASALAATRLRSGQVAAVTSPLFHGLGIAAGLGFLALGDTVLIRRRYSADLLYRDIEEHGVEVIMTVPTVLARLTEAARAAERARDMSSLKLVLSGGALLPAPVVRDFTAAFGPVAVNGYGTTELGIISFADPRDLAEEPATVGRPIVGASVKILRPDRTEAAVGESGVIFAKGTAAYAGYTPDPNAKVKAKEVVAGHISTGDMGHFDAKGLLYVDGREDDMIVSGGENIFPSEVEEALLAHPSVADAAVVGVPDSEFGQCLRAFLVLRQGAARVEDDALKAFLRDSLERYKIPKQFHVLPELPRNPSGKVLRTTLATLD</sequence>
<feature type="domain" description="AMP-dependent synthetase/ligase" evidence="4">
    <location>
        <begin position="54"/>
        <end position="404"/>
    </location>
</feature>
<evidence type="ECO:0000259" key="4">
    <source>
        <dbReference type="Pfam" id="PF00501"/>
    </source>
</evidence>
<dbReference type="GO" id="GO:0031956">
    <property type="term" value="F:medium-chain fatty acid-CoA ligase activity"/>
    <property type="evidence" value="ECO:0007669"/>
    <property type="project" value="TreeGrafter"/>
</dbReference>
<keyword evidence="2" id="KW-0436">Ligase</keyword>
<dbReference type="PANTHER" id="PTHR43201:SF5">
    <property type="entry name" value="MEDIUM-CHAIN ACYL-COA LIGASE ACSF2, MITOCHONDRIAL"/>
    <property type="match status" value="1"/>
</dbReference>
<dbReference type="EMBL" id="ACZI02000003">
    <property type="protein sequence ID" value="EFV14194.2"/>
    <property type="molecule type" value="Genomic_DNA"/>
</dbReference>
<dbReference type="STRING" id="679197.HMPREF9336_00968"/>
<dbReference type="InterPro" id="IPR045851">
    <property type="entry name" value="AMP-bd_C_sf"/>
</dbReference>
<protein>
    <recommendedName>
        <fullName evidence="8">Fatty-acyl-CoA synthase</fullName>
    </recommendedName>
</protein>
<feature type="domain" description="AMP-binding enzyme C-terminal" evidence="5">
    <location>
        <begin position="457"/>
        <end position="533"/>
    </location>
</feature>
<comment type="caution">
    <text evidence="6">The sequence shown here is derived from an EMBL/GenBank/DDBJ whole genome shotgun (WGS) entry which is preliminary data.</text>
</comment>
<reference evidence="6 7" key="1">
    <citation type="journal article" date="2011" name="Stand. Genomic Sci.">
        <title>High quality draft genome sequence of Segniliparus rugosus CDC 945(T)= (ATCC BAA-974(T)).</title>
        <authorList>
            <person name="Earl A.M."/>
            <person name="Desjardins C.A."/>
            <person name="Fitzgerald M.G."/>
            <person name="Arachchi H.M."/>
            <person name="Zeng Q."/>
            <person name="Mehta T."/>
            <person name="Griggs A."/>
            <person name="Birren B.W."/>
            <person name="Toney N.C."/>
            <person name="Carr J."/>
            <person name="Posey J."/>
            <person name="Butler W.R."/>
        </authorList>
    </citation>
    <scope>NUCLEOTIDE SEQUENCE [LARGE SCALE GENOMIC DNA]</scope>
    <source>
        <strain evidence="7">ATCC BAA-974 / DSM 45345 / CCUG 50838 / CIP 108380 / JCM 13579 / CDC 945</strain>
    </source>
</reference>
<evidence type="ECO:0000256" key="1">
    <source>
        <dbReference type="ARBA" id="ARBA00006432"/>
    </source>
</evidence>
<dbReference type="GO" id="GO:0006631">
    <property type="term" value="P:fatty acid metabolic process"/>
    <property type="evidence" value="ECO:0007669"/>
    <property type="project" value="TreeGrafter"/>
</dbReference>
<comment type="similarity">
    <text evidence="1">Belongs to the ATP-dependent AMP-binding enzyme family.</text>
</comment>